<dbReference type="InterPro" id="IPR022121">
    <property type="entry name" value="Peptidase_M73_camelysin"/>
</dbReference>
<feature type="chain" id="PRO_5037252428" description="SipW-cognate class signal peptide" evidence="1">
    <location>
        <begin position="28"/>
        <end position="211"/>
    </location>
</feature>
<protein>
    <recommendedName>
        <fullName evidence="4">SipW-cognate class signal peptide</fullName>
    </recommendedName>
</protein>
<dbReference type="Proteomes" id="UP000774750">
    <property type="component" value="Unassembled WGS sequence"/>
</dbReference>
<evidence type="ECO:0000313" key="3">
    <source>
        <dbReference type="Proteomes" id="UP000774750"/>
    </source>
</evidence>
<evidence type="ECO:0008006" key="4">
    <source>
        <dbReference type="Google" id="ProtNLM"/>
    </source>
</evidence>
<comment type="caution">
    <text evidence="2">The sequence shown here is derived from an EMBL/GenBank/DDBJ whole genome shotgun (WGS) entry which is preliminary data.</text>
</comment>
<keyword evidence="1" id="KW-0732">Signal</keyword>
<evidence type="ECO:0000256" key="1">
    <source>
        <dbReference type="SAM" id="SignalP"/>
    </source>
</evidence>
<dbReference type="Pfam" id="PF12389">
    <property type="entry name" value="Peptidase_M73"/>
    <property type="match status" value="1"/>
</dbReference>
<reference evidence="2" key="2">
    <citation type="journal article" date="2021" name="Sci. Rep.">
        <title>The distribution of antibiotic resistance genes in chicken gut microbiota commensals.</title>
        <authorList>
            <person name="Juricova H."/>
            <person name="Matiasovicova J."/>
            <person name="Kubasova T."/>
            <person name="Cejkova D."/>
            <person name="Rychlik I."/>
        </authorList>
    </citation>
    <scope>NUCLEOTIDE SEQUENCE</scope>
    <source>
        <strain evidence="2">An559</strain>
    </source>
</reference>
<feature type="signal peptide" evidence="1">
    <location>
        <begin position="1"/>
        <end position="27"/>
    </location>
</feature>
<dbReference type="InterPro" id="IPR023833">
    <property type="entry name" value="Signal_pept_SipW-depend-type"/>
</dbReference>
<dbReference type="AlphaFoldDB" id="A0A938X839"/>
<dbReference type="NCBIfam" id="TIGR04088">
    <property type="entry name" value="cognate_SipW"/>
    <property type="match status" value="1"/>
</dbReference>
<keyword evidence="3" id="KW-1185">Reference proteome</keyword>
<proteinExistence type="predicted"/>
<reference evidence="2" key="1">
    <citation type="submission" date="2020-08" db="EMBL/GenBank/DDBJ databases">
        <authorList>
            <person name="Cejkova D."/>
            <person name="Kubasova T."/>
            <person name="Jahodarova E."/>
            <person name="Rychlik I."/>
        </authorList>
    </citation>
    <scope>NUCLEOTIDE SEQUENCE</scope>
    <source>
        <strain evidence="2">An559</strain>
    </source>
</reference>
<evidence type="ECO:0000313" key="2">
    <source>
        <dbReference type="EMBL" id="MBM6921254.1"/>
    </source>
</evidence>
<accession>A0A938X839</accession>
<dbReference type="EMBL" id="JACJKY010000013">
    <property type="protein sequence ID" value="MBM6921254.1"/>
    <property type="molecule type" value="Genomic_DNA"/>
</dbReference>
<gene>
    <name evidence="2" type="ORF">H6A12_08815</name>
</gene>
<dbReference type="RefSeq" id="WP_204447003.1">
    <property type="nucleotide sequence ID" value="NZ_JACJKY010000013.1"/>
</dbReference>
<organism evidence="2 3">
    <name type="scientific">Merdimmobilis hominis</name>
    <dbReference type="NCBI Taxonomy" id="2897707"/>
    <lineage>
        <taxon>Bacteria</taxon>
        <taxon>Bacillati</taxon>
        <taxon>Bacillota</taxon>
        <taxon>Clostridia</taxon>
        <taxon>Eubacteriales</taxon>
        <taxon>Oscillospiraceae</taxon>
        <taxon>Merdimmobilis</taxon>
    </lineage>
</organism>
<sequence>MNAKKKIVSIALAAALAATAIVGSSLAYFTDTTEEKTNTFTVGNVDITLTEPKWDADINNKDLIPGKTIPKDPTITVAEGSEKAYTFMKVQMSADFIDLLNKYATATKKELPAAVKDWFTSAVKPKVMAIGADYVILGVLSPKEAGQSVTYFDEVKVPAEVTQEMIKADGTYEITVTAYAIQAEGFYDETDKPASREAAFKALFPDEVIVK</sequence>
<name>A0A938X839_9FIRM</name>